<evidence type="ECO:0000256" key="1">
    <source>
        <dbReference type="ARBA" id="ARBA00004141"/>
    </source>
</evidence>
<dbReference type="EMBL" id="JAWQEG010008329">
    <property type="protein sequence ID" value="KAK3850540.1"/>
    <property type="molecule type" value="Genomic_DNA"/>
</dbReference>
<feature type="domain" description="Neurotransmitter-gated ion-channel ligand-binding" evidence="12">
    <location>
        <begin position="2"/>
        <end position="162"/>
    </location>
</feature>
<keyword evidence="3" id="KW-0813">Transport</keyword>
<dbReference type="Gene3D" id="2.70.170.10">
    <property type="entry name" value="Neurotransmitter-gated ion-channel ligand-binding domain"/>
    <property type="match status" value="1"/>
</dbReference>
<gene>
    <name evidence="13" type="ORF">Pcinc_042761</name>
</gene>
<dbReference type="SUPFAM" id="SSF90112">
    <property type="entry name" value="Neurotransmitter-gated ion-channel transmembrane pore"/>
    <property type="match status" value="1"/>
</dbReference>
<proteinExistence type="predicted"/>
<keyword evidence="9 11" id="KW-0472">Membrane</keyword>
<keyword evidence="7 11" id="KW-1133">Transmembrane helix</keyword>
<dbReference type="GO" id="GO:0005886">
    <property type="term" value="C:plasma membrane"/>
    <property type="evidence" value="ECO:0007669"/>
    <property type="project" value="UniProtKB-SubCell"/>
</dbReference>
<organism evidence="13 14">
    <name type="scientific">Petrolisthes cinctipes</name>
    <name type="common">Flat porcelain crab</name>
    <dbReference type="NCBI Taxonomy" id="88211"/>
    <lineage>
        <taxon>Eukaryota</taxon>
        <taxon>Metazoa</taxon>
        <taxon>Ecdysozoa</taxon>
        <taxon>Arthropoda</taxon>
        <taxon>Crustacea</taxon>
        <taxon>Multicrustacea</taxon>
        <taxon>Malacostraca</taxon>
        <taxon>Eumalacostraca</taxon>
        <taxon>Eucarida</taxon>
        <taxon>Decapoda</taxon>
        <taxon>Pleocyemata</taxon>
        <taxon>Anomura</taxon>
        <taxon>Galatheoidea</taxon>
        <taxon>Porcellanidae</taxon>
        <taxon>Petrolisthes</taxon>
    </lineage>
</organism>
<dbReference type="InterPro" id="IPR006201">
    <property type="entry name" value="Neur_channel"/>
</dbReference>
<evidence type="ECO:0000256" key="3">
    <source>
        <dbReference type="ARBA" id="ARBA00022448"/>
    </source>
</evidence>
<keyword evidence="5 11" id="KW-0812">Transmembrane</keyword>
<evidence type="ECO:0000256" key="9">
    <source>
        <dbReference type="ARBA" id="ARBA00023136"/>
    </source>
</evidence>
<evidence type="ECO:0000313" key="13">
    <source>
        <dbReference type="EMBL" id="KAK3850540.1"/>
    </source>
</evidence>
<feature type="non-terminal residue" evidence="13">
    <location>
        <position position="1"/>
    </location>
</feature>
<dbReference type="PRINTS" id="PR00253">
    <property type="entry name" value="GABAARECEPTR"/>
</dbReference>
<evidence type="ECO:0000256" key="2">
    <source>
        <dbReference type="ARBA" id="ARBA00004236"/>
    </source>
</evidence>
<dbReference type="GO" id="GO:0004888">
    <property type="term" value="F:transmembrane signaling receptor activity"/>
    <property type="evidence" value="ECO:0007669"/>
    <property type="project" value="InterPro"/>
</dbReference>
<accession>A0AAE1BKI3</accession>
<keyword evidence="14" id="KW-1185">Reference proteome</keyword>
<keyword evidence="10" id="KW-0407">Ion channel</keyword>
<evidence type="ECO:0000259" key="12">
    <source>
        <dbReference type="Pfam" id="PF02931"/>
    </source>
</evidence>
<dbReference type="InterPro" id="IPR036719">
    <property type="entry name" value="Neuro-gated_channel_TM_sf"/>
</dbReference>
<dbReference type="Proteomes" id="UP001286313">
    <property type="component" value="Unassembled WGS sequence"/>
</dbReference>
<comment type="subcellular location">
    <subcellularLocation>
        <location evidence="2">Cell membrane</location>
    </subcellularLocation>
    <subcellularLocation>
        <location evidence="1">Membrane</location>
        <topology evidence="1">Multi-pass membrane protein</topology>
    </subcellularLocation>
</comment>
<evidence type="ECO:0000256" key="6">
    <source>
        <dbReference type="ARBA" id="ARBA00022729"/>
    </source>
</evidence>
<evidence type="ECO:0000256" key="7">
    <source>
        <dbReference type="ARBA" id="ARBA00022989"/>
    </source>
</evidence>
<evidence type="ECO:0000256" key="8">
    <source>
        <dbReference type="ARBA" id="ARBA00023065"/>
    </source>
</evidence>
<dbReference type="InterPro" id="IPR036734">
    <property type="entry name" value="Neur_chan_lig-bd_sf"/>
</dbReference>
<evidence type="ECO:0000256" key="11">
    <source>
        <dbReference type="SAM" id="Phobius"/>
    </source>
</evidence>
<sequence length="342" mass="38131">TRINVSMVIYSIMVNEANQMLELSGDLIQEWDDPKLKLLTGNYNIESVPLSGVSATSVVDKVWRPDLTAAKQVRVRGQDTGFLRIKKGGHLTWIQRVQYDFPCHLDLGSYPLNAHKCKLILASLGYYTVELDPAWKNTEAVTVKDVVVSHGYILGSTNTATENVYSPNVQNTRRQLELIMTVTPKSGWAIKHTVVPMTMCVATAYLSVFINISGACARLVTVMLSLVTAAVFHESTYRKVPRVHETMAIEVFTGTCLTFIFAAALESVVAHALIAASFKKRRSSSNSRNSFALEVGDQKPDLMEERSGGRGHVAALWLDRVFRILYPIMFLAFNAAYWFIYA</sequence>
<dbReference type="Pfam" id="PF02931">
    <property type="entry name" value="Neur_chan_LBD"/>
    <property type="match status" value="1"/>
</dbReference>
<keyword evidence="8" id="KW-0406">Ion transport</keyword>
<dbReference type="AlphaFoldDB" id="A0AAE1BKI3"/>
<evidence type="ECO:0000256" key="10">
    <source>
        <dbReference type="ARBA" id="ARBA00023303"/>
    </source>
</evidence>
<evidence type="ECO:0000256" key="5">
    <source>
        <dbReference type="ARBA" id="ARBA00022692"/>
    </source>
</evidence>
<evidence type="ECO:0000313" key="14">
    <source>
        <dbReference type="Proteomes" id="UP001286313"/>
    </source>
</evidence>
<dbReference type="InterPro" id="IPR006202">
    <property type="entry name" value="Neur_chan_lig-bd"/>
</dbReference>
<dbReference type="GO" id="GO:0005230">
    <property type="term" value="F:extracellular ligand-gated monoatomic ion channel activity"/>
    <property type="evidence" value="ECO:0007669"/>
    <property type="project" value="InterPro"/>
</dbReference>
<evidence type="ECO:0000256" key="4">
    <source>
        <dbReference type="ARBA" id="ARBA00022475"/>
    </source>
</evidence>
<dbReference type="SUPFAM" id="SSF63712">
    <property type="entry name" value="Nicotinic receptor ligand binding domain-like"/>
    <property type="match status" value="1"/>
</dbReference>
<feature type="transmembrane region" description="Helical" evidence="11">
    <location>
        <begin position="252"/>
        <end position="278"/>
    </location>
</feature>
<name>A0AAE1BKI3_PETCI</name>
<dbReference type="InterPro" id="IPR038050">
    <property type="entry name" value="Neuro_actylchol_rec"/>
</dbReference>
<dbReference type="Gene3D" id="1.20.58.390">
    <property type="entry name" value="Neurotransmitter-gated ion-channel transmembrane domain"/>
    <property type="match status" value="1"/>
</dbReference>
<keyword evidence="4" id="KW-1003">Cell membrane</keyword>
<protein>
    <recommendedName>
        <fullName evidence="12">Neurotransmitter-gated ion-channel ligand-binding domain-containing protein</fullName>
    </recommendedName>
</protein>
<feature type="transmembrane region" description="Helical" evidence="11">
    <location>
        <begin position="205"/>
        <end position="232"/>
    </location>
</feature>
<dbReference type="InterPro" id="IPR006028">
    <property type="entry name" value="GABAA/Glycine_rcpt"/>
</dbReference>
<dbReference type="PANTHER" id="PTHR18945">
    <property type="entry name" value="NEUROTRANSMITTER GATED ION CHANNEL"/>
    <property type="match status" value="1"/>
</dbReference>
<comment type="caution">
    <text evidence="13">The sequence shown here is derived from an EMBL/GenBank/DDBJ whole genome shotgun (WGS) entry which is preliminary data.</text>
</comment>
<feature type="transmembrane region" description="Helical" evidence="11">
    <location>
        <begin position="324"/>
        <end position="341"/>
    </location>
</feature>
<reference evidence="13" key="1">
    <citation type="submission" date="2023-10" db="EMBL/GenBank/DDBJ databases">
        <title>Genome assemblies of two species of porcelain crab, Petrolisthes cinctipes and Petrolisthes manimaculis (Anomura: Porcellanidae).</title>
        <authorList>
            <person name="Angst P."/>
        </authorList>
    </citation>
    <scope>NUCLEOTIDE SEQUENCE</scope>
    <source>
        <strain evidence="13">PB745_01</strain>
        <tissue evidence="13">Gill</tissue>
    </source>
</reference>
<keyword evidence="6" id="KW-0732">Signal</keyword>